<proteinExistence type="predicted"/>
<comment type="caution">
    <text evidence="1">The sequence shown here is derived from an EMBL/GenBank/DDBJ whole genome shotgun (WGS) entry which is preliminary data.</text>
</comment>
<protein>
    <submittedName>
        <fullName evidence="1">Uncharacterized protein</fullName>
    </submittedName>
</protein>
<evidence type="ECO:0000313" key="2">
    <source>
        <dbReference type="Proteomes" id="UP000634136"/>
    </source>
</evidence>
<keyword evidence="2" id="KW-1185">Reference proteome</keyword>
<dbReference type="PANTHER" id="PTHR36323:SF1">
    <property type="entry name" value="MYOTUBULARIN-LIKE PROTEIN"/>
    <property type="match status" value="1"/>
</dbReference>
<evidence type="ECO:0000313" key="1">
    <source>
        <dbReference type="EMBL" id="KAF7816912.1"/>
    </source>
</evidence>
<sequence length="183" mass="21064">MGDRHNKYYHHHHHQRSTFLPMLCPGPSMKDVSHPRWRNRTTPLCDDPVSPRIGCMGQVKRNNKIVGYPAASTTTASSAIVVKYSKLRKIFSAKNLTPPPHAVSGDNRNRKRNEIKRFGRVSIDEMDPPLPVIKREQQEREAESLWKRRSGGVALKSLQLQQIHHTRHRLLHPTATSHRSRLL</sequence>
<dbReference type="Proteomes" id="UP000634136">
    <property type="component" value="Unassembled WGS sequence"/>
</dbReference>
<accession>A0A834T7W2</accession>
<organism evidence="1 2">
    <name type="scientific">Senna tora</name>
    <dbReference type="NCBI Taxonomy" id="362788"/>
    <lineage>
        <taxon>Eukaryota</taxon>
        <taxon>Viridiplantae</taxon>
        <taxon>Streptophyta</taxon>
        <taxon>Embryophyta</taxon>
        <taxon>Tracheophyta</taxon>
        <taxon>Spermatophyta</taxon>
        <taxon>Magnoliopsida</taxon>
        <taxon>eudicotyledons</taxon>
        <taxon>Gunneridae</taxon>
        <taxon>Pentapetalae</taxon>
        <taxon>rosids</taxon>
        <taxon>fabids</taxon>
        <taxon>Fabales</taxon>
        <taxon>Fabaceae</taxon>
        <taxon>Caesalpinioideae</taxon>
        <taxon>Cassia clade</taxon>
        <taxon>Senna</taxon>
    </lineage>
</organism>
<dbReference type="EMBL" id="JAAIUW010000009">
    <property type="protein sequence ID" value="KAF7816912.1"/>
    <property type="molecule type" value="Genomic_DNA"/>
</dbReference>
<dbReference type="OrthoDB" id="1919827at2759"/>
<dbReference type="AlphaFoldDB" id="A0A834T7W2"/>
<reference evidence="1" key="1">
    <citation type="submission" date="2020-09" db="EMBL/GenBank/DDBJ databases">
        <title>Genome-Enabled Discovery of Anthraquinone Biosynthesis in Senna tora.</title>
        <authorList>
            <person name="Kang S.-H."/>
            <person name="Pandey R.P."/>
            <person name="Lee C.-M."/>
            <person name="Sim J.-S."/>
            <person name="Jeong J.-T."/>
            <person name="Choi B.-S."/>
            <person name="Jung M."/>
            <person name="Ginzburg D."/>
            <person name="Zhao K."/>
            <person name="Won S.Y."/>
            <person name="Oh T.-J."/>
            <person name="Yu Y."/>
            <person name="Kim N.-H."/>
            <person name="Lee O.R."/>
            <person name="Lee T.-H."/>
            <person name="Bashyal P."/>
            <person name="Kim T.-S."/>
            <person name="Lee W.-H."/>
            <person name="Kawkins C."/>
            <person name="Kim C.-K."/>
            <person name="Kim J.S."/>
            <person name="Ahn B.O."/>
            <person name="Rhee S.Y."/>
            <person name="Sohng J.K."/>
        </authorList>
    </citation>
    <scope>NUCLEOTIDE SEQUENCE</scope>
    <source>
        <tissue evidence="1">Leaf</tissue>
    </source>
</reference>
<dbReference type="PANTHER" id="PTHR36323">
    <property type="entry name" value="MYOTUBULARIN-LIKE PROTEIN"/>
    <property type="match status" value="1"/>
</dbReference>
<name>A0A834T7W2_9FABA</name>
<gene>
    <name evidence="1" type="ORF">G2W53_030881</name>
</gene>